<proteinExistence type="predicted"/>
<sequence length="566" mass="63428">MTENQHVRVHSRCGACGFRFDPGDPFYAFCQGAAPAFGKSDYPNSGYCDNNHNHPWTFCRIPDCRYCHSSPDSGTVHTHCLKLFLSKFKEGGHPRLQWLWLAATWRSPWQGALPLDVEPSVGYRNPNGILDDLPRMPSLPPELRLKIWEFCASSPLQLYTAVSDLRDEMASSKQRKWSSIPLIEIKSWARSCQLECDDTPDNPIIRLTFDSRGLRRIERLSKPQSRSSSGSDFNAFVVEAAERFSGVLVEFQLGLARLQLPTGEANGFHIWDTPCPPPLKRCFSDLSNLPPPCHLGTVQLRACTGITFFMSSGSTYAVHAHTSNRLSAQSTFEALPTAQRKIVSWVYVPIEGGITKFGFSQVRKRPGNVTRSQSFLLSTESAGNIFIGRHRTSFSVIKQPLTLIHDKPDGLPISFVGAYSEDEGHRLQDTNLSHERSPSTAITPSFSSASLERASRIQIFYISETAICRGIIIQYEDGLRRALGQCRLGIDPVQEFAMPTHLCFSNATFRQPRMDEELRGVSVVSTTAKRIHDHKGPCWTCCEMTGFLNFYFENGATKLEHVIGDK</sequence>
<name>A0A2S4KQE5_9HYPO</name>
<organism evidence="1 2">
    <name type="scientific">Tolypocladium paradoxum</name>
    <dbReference type="NCBI Taxonomy" id="94208"/>
    <lineage>
        <taxon>Eukaryota</taxon>
        <taxon>Fungi</taxon>
        <taxon>Dikarya</taxon>
        <taxon>Ascomycota</taxon>
        <taxon>Pezizomycotina</taxon>
        <taxon>Sordariomycetes</taxon>
        <taxon>Hypocreomycetidae</taxon>
        <taxon>Hypocreales</taxon>
        <taxon>Ophiocordycipitaceae</taxon>
        <taxon>Tolypocladium</taxon>
    </lineage>
</organism>
<evidence type="ECO:0000313" key="1">
    <source>
        <dbReference type="EMBL" id="POR32421.1"/>
    </source>
</evidence>
<dbReference type="EMBL" id="PKSG01000854">
    <property type="protein sequence ID" value="POR32421.1"/>
    <property type="molecule type" value="Genomic_DNA"/>
</dbReference>
<dbReference type="OrthoDB" id="4927927at2759"/>
<comment type="caution">
    <text evidence="1">The sequence shown here is derived from an EMBL/GenBank/DDBJ whole genome shotgun (WGS) entry which is preliminary data.</text>
</comment>
<dbReference type="Proteomes" id="UP000237481">
    <property type="component" value="Unassembled WGS sequence"/>
</dbReference>
<keyword evidence="2" id="KW-1185">Reference proteome</keyword>
<gene>
    <name evidence="1" type="ORF">TPAR_07376</name>
</gene>
<dbReference type="STRING" id="94208.A0A2S4KQE5"/>
<accession>A0A2S4KQE5</accession>
<reference evidence="1 2" key="1">
    <citation type="submission" date="2018-01" db="EMBL/GenBank/DDBJ databases">
        <title>Harnessing the power of phylogenomics to disentangle the directionality and signatures of interkingdom host jumping in the parasitic fungal genus Tolypocladium.</title>
        <authorList>
            <person name="Quandt C.A."/>
            <person name="Patterson W."/>
            <person name="Spatafora J.W."/>
        </authorList>
    </citation>
    <scope>NUCLEOTIDE SEQUENCE [LARGE SCALE GENOMIC DNA]</scope>
    <source>
        <strain evidence="1 2">NRBC 100945</strain>
    </source>
</reference>
<protein>
    <submittedName>
        <fullName evidence="1">Uncharacterized protein</fullName>
    </submittedName>
</protein>
<dbReference type="AlphaFoldDB" id="A0A2S4KQE5"/>
<evidence type="ECO:0000313" key="2">
    <source>
        <dbReference type="Proteomes" id="UP000237481"/>
    </source>
</evidence>